<dbReference type="HOGENOM" id="CLU_3320732_0_0_1"/>
<name>A0A0D9WTP7_9ORYZ</name>
<reference evidence="1 2" key="1">
    <citation type="submission" date="2012-08" db="EMBL/GenBank/DDBJ databases">
        <title>Oryza genome evolution.</title>
        <authorList>
            <person name="Wing R.A."/>
        </authorList>
    </citation>
    <scope>NUCLEOTIDE SEQUENCE</scope>
</reference>
<evidence type="ECO:0000313" key="2">
    <source>
        <dbReference type="Proteomes" id="UP000032180"/>
    </source>
</evidence>
<evidence type="ECO:0000313" key="1">
    <source>
        <dbReference type="EnsemblPlants" id="LPERR06G21740.1"/>
    </source>
</evidence>
<sequence>MHLRPCHFMQASGCSQSTLVSADSLQGYKTTVASCPWCF</sequence>
<protein>
    <submittedName>
        <fullName evidence="1">Uncharacterized protein</fullName>
    </submittedName>
</protein>
<reference evidence="1" key="3">
    <citation type="submission" date="2015-04" db="UniProtKB">
        <authorList>
            <consortium name="EnsemblPlants"/>
        </authorList>
    </citation>
    <scope>IDENTIFICATION</scope>
</reference>
<keyword evidence="2" id="KW-1185">Reference proteome</keyword>
<dbReference type="AlphaFoldDB" id="A0A0D9WTP7"/>
<dbReference type="Proteomes" id="UP000032180">
    <property type="component" value="Chromosome 6"/>
</dbReference>
<dbReference type="Gramene" id="LPERR06G21740.1">
    <property type="protein sequence ID" value="LPERR06G21740.1"/>
    <property type="gene ID" value="LPERR06G21740"/>
</dbReference>
<reference evidence="2" key="2">
    <citation type="submission" date="2013-12" db="EMBL/GenBank/DDBJ databases">
        <authorList>
            <person name="Yu Y."/>
            <person name="Lee S."/>
            <person name="de Baynast K."/>
            <person name="Wissotski M."/>
            <person name="Liu L."/>
            <person name="Talag J."/>
            <person name="Goicoechea J."/>
            <person name="Angelova A."/>
            <person name="Jetty R."/>
            <person name="Kudrna D."/>
            <person name="Golser W."/>
            <person name="Rivera L."/>
            <person name="Zhang J."/>
            <person name="Wing R."/>
        </authorList>
    </citation>
    <scope>NUCLEOTIDE SEQUENCE</scope>
</reference>
<accession>A0A0D9WTP7</accession>
<organism evidence="1 2">
    <name type="scientific">Leersia perrieri</name>
    <dbReference type="NCBI Taxonomy" id="77586"/>
    <lineage>
        <taxon>Eukaryota</taxon>
        <taxon>Viridiplantae</taxon>
        <taxon>Streptophyta</taxon>
        <taxon>Embryophyta</taxon>
        <taxon>Tracheophyta</taxon>
        <taxon>Spermatophyta</taxon>
        <taxon>Magnoliopsida</taxon>
        <taxon>Liliopsida</taxon>
        <taxon>Poales</taxon>
        <taxon>Poaceae</taxon>
        <taxon>BOP clade</taxon>
        <taxon>Oryzoideae</taxon>
        <taxon>Oryzeae</taxon>
        <taxon>Oryzinae</taxon>
        <taxon>Leersia</taxon>
    </lineage>
</organism>
<proteinExistence type="predicted"/>
<dbReference type="EnsemblPlants" id="LPERR06G21740.1">
    <property type="protein sequence ID" value="LPERR06G21740.1"/>
    <property type="gene ID" value="LPERR06G21740"/>
</dbReference>